<dbReference type="Pfam" id="PF10536">
    <property type="entry name" value="PMD"/>
    <property type="match status" value="1"/>
</dbReference>
<dbReference type="InterPro" id="IPR019557">
    <property type="entry name" value="AminoTfrase-like_pln_mobile"/>
</dbReference>
<organism evidence="4">
    <name type="scientific">Solanum chilense</name>
    <name type="common">Tomato</name>
    <name type="synonym">Lycopersicon chilense</name>
    <dbReference type="NCBI Taxonomy" id="4083"/>
    <lineage>
        <taxon>Eukaryota</taxon>
        <taxon>Viridiplantae</taxon>
        <taxon>Streptophyta</taxon>
        <taxon>Embryophyta</taxon>
        <taxon>Tracheophyta</taxon>
        <taxon>Spermatophyta</taxon>
        <taxon>Magnoliopsida</taxon>
        <taxon>eudicotyledons</taxon>
        <taxon>Gunneridae</taxon>
        <taxon>Pentapetalae</taxon>
        <taxon>asterids</taxon>
        <taxon>lamiids</taxon>
        <taxon>Solanales</taxon>
        <taxon>Solanaceae</taxon>
        <taxon>Solanoideae</taxon>
        <taxon>Solaneae</taxon>
        <taxon>Solanum</taxon>
        <taxon>Solanum subgen. Lycopersicon</taxon>
    </lineage>
</organism>
<dbReference type="InterPro" id="IPR044824">
    <property type="entry name" value="MAIN-like"/>
</dbReference>
<feature type="compositionally biased region" description="Polar residues" evidence="2">
    <location>
        <begin position="634"/>
        <end position="650"/>
    </location>
</feature>
<feature type="compositionally biased region" description="Polar residues" evidence="2">
    <location>
        <begin position="741"/>
        <end position="755"/>
    </location>
</feature>
<evidence type="ECO:0000313" key="4">
    <source>
        <dbReference type="EMBL" id="TMW85592.1"/>
    </source>
</evidence>
<dbReference type="GO" id="GO:0010073">
    <property type="term" value="P:meristem maintenance"/>
    <property type="evidence" value="ECO:0007669"/>
    <property type="project" value="InterPro"/>
</dbReference>
<comment type="caution">
    <text evidence="4">The sequence shown here is derived from an EMBL/GenBank/DDBJ whole genome shotgun (WGS) entry which is preliminary data.</text>
</comment>
<protein>
    <recommendedName>
        <fullName evidence="3">Aminotransferase-like plant mobile domain-containing protein</fullName>
    </recommendedName>
</protein>
<sequence length="944" mass="106903">MAEDKVASLRTEVPESEKKLAEKMQGLKRKLIVDEIFVRTRRLPTKIILGPCFKNMFTTELSPHYPLAEGEKLLLHSAEPDWFKDKTLRSWPNVSVMWIDWVDRVEKAKWEVWKSADIYDAIQLSKHDIPLDKNLLYGALCYWSISTNSFHFRFGMMGPTVLDIVALTGLRPHGEDVSVPLGVAKSARDLPEYKKIKECLTYCKFLDVSMGAMAVTEEEHISFLVMWLCRYLFCNSSITMIEQCTKLALALSKGRKLALAPFVLSNLYHACTDIVTGGFDDARGPFWILQLWLQAYFPEHQPSTLDDGSPLTYGHALVDGVLRPKTFSQYFLFFNKCSSRTASQFTPFSSRKFGPEWFKRSLDPYFQKLNRTELKDIWASYLIARDLPYSICMDESSKCKCMVEHYSPNQFARQFGMTQAIPFYQSANDSISKENFQDDSEETESRFSQLKREFSFVPFNVNPSSTDFFDFWWSTYMNNRDKTTTATDVLRKISLYVTPLGSSEKQEVAAHRSNGIQGNSQSAGKFVRNMKRKYEGYSIPSRSFVQQNDESGQQKNSYEVAEKISIKSTICKVRLSLHLPNKGGSVDFYSMFREFEPKVLGSAEPVTSIVHPVTTKQASEIKMKTSAMKMPLPRTTSSVPFASAFPTSRASADEDESKADEQVSDANDTSTSALSSTSEKEGEKCTVSPSLAETESKASDVSEPPDCPVKFDNLEDFFARVSGQIKQAQSLGFSADHSSPIDENTSAMQKSTPSTEMLATAKDDIERLLIMPSQDLLQPENCSKLNAALSVYTASSDLSVERALAFEKLKENLPHLSSTYHRAKKDREDYYKKAAKKVILIDELTKGQEHYANLKDYSDKLECTTDSIRNQIRKLKASLKDAKTKRKAIQDQKLSLAKKCFEKSNALDEMEAESPEMKEIADSDIARVEETLTELKSKIIESRL</sequence>
<feature type="compositionally biased region" description="Polar residues" evidence="2">
    <location>
        <begin position="664"/>
        <end position="677"/>
    </location>
</feature>
<keyword evidence="1" id="KW-0175">Coiled coil</keyword>
<name>A0A6N2ASX6_SOLCI</name>
<gene>
    <name evidence="4" type="ORF">EJD97_022880</name>
</gene>
<dbReference type="PANTHER" id="PTHR46033:SF79">
    <property type="entry name" value="AMINOTRANSFERASE-LIKE PLANT MOBILE DOMAIN-CONTAINING PROTEIN"/>
    <property type="match status" value="1"/>
</dbReference>
<feature type="region of interest" description="Disordered" evidence="2">
    <location>
        <begin position="732"/>
        <end position="755"/>
    </location>
</feature>
<feature type="region of interest" description="Disordered" evidence="2">
    <location>
        <begin position="629"/>
        <end position="706"/>
    </location>
</feature>
<feature type="coiled-coil region" evidence="1">
    <location>
        <begin position="865"/>
        <end position="938"/>
    </location>
</feature>
<dbReference type="AlphaFoldDB" id="A0A6N2ASX6"/>
<evidence type="ECO:0000256" key="2">
    <source>
        <dbReference type="SAM" id="MobiDB-lite"/>
    </source>
</evidence>
<reference evidence="4" key="1">
    <citation type="submission" date="2019-05" db="EMBL/GenBank/DDBJ databases">
        <title>The de novo reference genome and transcriptome assemblies of the wild tomato species Solanum chilense.</title>
        <authorList>
            <person name="Stam R."/>
            <person name="Nosenko T."/>
            <person name="Hoerger A.C."/>
            <person name="Stephan W."/>
            <person name="Seidel M.A."/>
            <person name="Kuhn J.M.M."/>
            <person name="Haberer G."/>
            <person name="Tellier A."/>
        </authorList>
    </citation>
    <scope>NUCLEOTIDE SEQUENCE</scope>
    <source>
        <tissue evidence="4">Mature leaves</tissue>
    </source>
</reference>
<feature type="domain" description="Aminotransferase-like plant mobile" evidence="3">
    <location>
        <begin position="117"/>
        <end position="473"/>
    </location>
</feature>
<evidence type="ECO:0000259" key="3">
    <source>
        <dbReference type="Pfam" id="PF10536"/>
    </source>
</evidence>
<dbReference type="EMBL" id="RXGB01007308">
    <property type="protein sequence ID" value="TMW85592.1"/>
    <property type="molecule type" value="Genomic_DNA"/>
</dbReference>
<accession>A0A6N2ASX6</accession>
<evidence type="ECO:0000256" key="1">
    <source>
        <dbReference type="SAM" id="Coils"/>
    </source>
</evidence>
<proteinExistence type="predicted"/>
<dbReference type="PANTHER" id="PTHR46033">
    <property type="entry name" value="PROTEIN MAIN-LIKE 2"/>
    <property type="match status" value="1"/>
</dbReference>